<dbReference type="Pfam" id="PF07885">
    <property type="entry name" value="Ion_trans_2"/>
    <property type="match status" value="1"/>
</dbReference>
<keyword evidence="1" id="KW-0472">Membrane</keyword>
<dbReference type="SUPFAM" id="SSF81324">
    <property type="entry name" value="Voltage-gated potassium channels"/>
    <property type="match status" value="1"/>
</dbReference>
<dbReference type="InterPro" id="IPR003937">
    <property type="entry name" value="K_chnl_volt-dep_KCNQ"/>
</dbReference>
<keyword evidence="3" id="KW-1185">Reference proteome</keyword>
<evidence type="ECO:0000256" key="1">
    <source>
        <dbReference type="SAM" id="Phobius"/>
    </source>
</evidence>
<dbReference type="PANTHER" id="PTHR47735:SF9">
    <property type="entry name" value="POTASSIUM VOLTAGE-GATED CHANNEL SUBFAMILY KQT MEMBER 4-LIKE ISOFORM X1"/>
    <property type="match status" value="1"/>
</dbReference>
<accession>A0A915NYG6</accession>
<organism evidence="3 4">
    <name type="scientific">Meloidogyne floridensis</name>
    <dbReference type="NCBI Taxonomy" id="298350"/>
    <lineage>
        <taxon>Eukaryota</taxon>
        <taxon>Metazoa</taxon>
        <taxon>Ecdysozoa</taxon>
        <taxon>Nematoda</taxon>
        <taxon>Chromadorea</taxon>
        <taxon>Rhabditida</taxon>
        <taxon>Tylenchina</taxon>
        <taxon>Tylenchomorpha</taxon>
        <taxon>Tylenchoidea</taxon>
        <taxon>Meloidogynidae</taxon>
        <taxon>Meloidogyninae</taxon>
        <taxon>Meloidogyne</taxon>
    </lineage>
</organism>
<proteinExistence type="predicted"/>
<feature type="transmembrane region" description="Helical" evidence="1">
    <location>
        <begin position="88"/>
        <end position="111"/>
    </location>
</feature>
<dbReference type="WBParaSite" id="scf7180000421382.g6791">
    <property type="protein sequence ID" value="scf7180000421382.g6791"/>
    <property type="gene ID" value="scf7180000421382.g6791"/>
</dbReference>
<dbReference type="AlphaFoldDB" id="A0A915NYG6"/>
<dbReference type="GO" id="GO:0008076">
    <property type="term" value="C:voltage-gated potassium channel complex"/>
    <property type="evidence" value="ECO:0007669"/>
    <property type="project" value="TreeGrafter"/>
</dbReference>
<keyword evidence="1" id="KW-0812">Transmembrane</keyword>
<reference evidence="4" key="1">
    <citation type="submission" date="2022-11" db="UniProtKB">
        <authorList>
            <consortium name="WormBaseParasite"/>
        </authorList>
    </citation>
    <scope>IDENTIFICATION</scope>
</reference>
<feature type="domain" description="Potassium channel" evidence="2">
    <location>
        <begin position="34"/>
        <end position="105"/>
    </location>
</feature>
<sequence>MLRIDRRAGTWKLLGSVVWAHRQELLSTLYIGFLGLIFSSFLVYLCEKNYNDKYTSFADALWWGVITLSTVGYGDVTPMTWPGKIICAVSALLGISFFALPAGILGPGFALKVQQHQRQKHLIRRRVPAARLIQCLWRHYW</sequence>
<dbReference type="PANTHER" id="PTHR47735">
    <property type="entry name" value="POTASSIUM VOLTAGE-GATED CHANNEL SUBFAMILY KQT MEMBER 4"/>
    <property type="match status" value="1"/>
</dbReference>
<dbReference type="Gene3D" id="1.10.287.70">
    <property type="match status" value="1"/>
</dbReference>
<keyword evidence="1" id="KW-1133">Transmembrane helix</keyword>
<evidence type="ECO:0000313" key="3">
    <source>
        <dbReference type="Proteomes" id="UP000887560"/>
    </source>
</evidence>
<feature type="transmembrane region" description="Helical" evidence="1">
    <location>
        <begin position="57"/>
        <end position="76"/>
    </location>
</feature>
<dbReference type="InterPro" id="IPR013099">
    <property type="entry name" value="K_chnl_dom"/>
</dbReference>
<feature type="transmembrane region" description="Helical" evidence="1">
    <location>
        <begin position="25"/>
        <end position="45"/>
    </location>
</feature>
<name>A0A915NYG6_9BILA</name>
<evidence type="ECO:0000313" key="4">
    <source>
        <dbReference type="WBParaSite" id="scf7180000421382.g6791"/>
    </source>
</evidence>
<dbReference type="GO" id="GO:0005249">
    <property type="term" value="F:voltage-gated potassium channel activity"/>
    <property type="evidence" value="ECO:0007669"/>
    <property type="project" value="InterPro"/>
</dbReference>
<protein>
    <submittedName>
        <fullName evidence="4">Potassium channel domain-containing protein</fullName>
    </submittedName>
</protein>
<evidence type="ECO:0000259" key="2">
    <source>
        <dbReference type="Pfam" id="PF07885"/>
    </source>
</evidence>
<dbReference type="Proteomes" id="UP000887560">
    <property type="component" value="Unplaced"/>
</dbReference>
<dbReference type="Gene3D" id="6.10.140.1910">
    <property type="match status" value="1"/>
</dbReference>
<dbReference type="FunFam" id="1.10.287.70:FF:000038">
    <property type="entry name" value="Potassium voltage-gated channel subfamily KQT member"/>
    <property type="match status" value="1"/>
</dbReference>